<gene>
    <name evidence="1" type="ORF">SAMN04488128_101226</name>
</gene>
<proteinExistence type="predicted"/>
<reference evidence="2" key="1">
    <citation type="submission" date="2017-02" db="EMBL/GenBank/DDBJ databases">
        <authorList>
            <person name="Varghese N."/>
            <person name="Submissions S."/>
        </authorList>
    </citation>
    <scope>NUCLEOTIDE SEQUENCE [LARGE SCALE GENOMIC DNA]</scope>
    <source>
        <strain evidence="2">DSM 22224</strain>
    </source>
</reference>
<dbReference type="AlphaFoldDB" id="A0A1T4KNQ4"/>
<dbReference type="OrthoDB" id="9806994at2"/>
<name>A0A1T4KNQ4_9BACT</name>
<evidence type="ECO:0008006" key="3">
    <source>
        <dbReference type="Google" id="ProtNLM"/>
    </source>
</evidence>
<keyword evidence="2" id="KW-1185">Reference proteome</keyword>
<sequence length="67" mass="7939">MEVFVFEKHEDELCREKAAKYLRTTPRTLATIDSTKQYDLKPFKKKDGKTYYYRSVLDAFAEADLKP</sequence>
<evidence type="ECO:0000313" key="1">
    <source>
        <dbReference type="EMBL" id="SJZ44014.1"/>
    </source>
</evidence>
<dbReference type="RefSeq" id="WP_078666945.1">
    <property type="nucleotide sequence ID" value="NZ_FUWZ01000001.1"/>
</dbReference>
<protein>
    <recommendedName>
        <fullName evidence="3">Helix-turn-helix domain-containing protein</fullName>
    </recommendedName>
</protein>
<organism evidence="1 2">
    <name type="scientific">Chitinophaga eiseniae</name>
    <dbReference type="NCBI Taxonomy" id="634771"/>
    <lineage>
        <taxon>Bacteria</taxon>
        <taxon>Pseudomonadati</taxon>
        <taxon>Bacteroidota</taxon>
        <taxon>Chitinophagia</taxon>
        <taxon>Chitinophagales</taxon>
        <taxon>Chitinophagaceae</taxon>
        <taxon>Chitinophaga</taxon>
    </lineage>
</organism>
<dbReference type="Proteomes" id="UP000190367">
    <property type="component" value="Unassembled WGS sequence"/>
</dbReference>
<dbReference type="EMBL" id="FUWZ01000001">
    <property type="protein sequence ID" value="SJZ44014.1"/>
    <property type="molecule type" value="Genomic_DNA"/>
</dbReference>
<evidence type="ECO:0000313" key="2">
    <source>
        <dbReference type="Proteomes" id="UP000190367"/>
    </source>
</evidence>
<accession>A0A1T4KNQ4</accession>
<dbReference type="STRING" id="634771.SAMN04488128_101226"/>